<dbReference type="STRING" id="29172.A0A0D8Y4R0"/>
<dbReference type="PANTHER" id="PTHR13362">
    <property type="entry name" value="MITOCHONDRIAL RIBOSOMAL PROTEIN S33"/>
    <property type="match status" value="1"/>
</dbReference>
<reference evidence="8" key="2">
    <citation type="journal article" date="2016" name="Sci. Rep.">
        <title>Dictyocaulus viviparus genome, variome and transcriptome elucidate lungworm biology and support future intervention.</title>
        <authorList>
            <person name="McNulty S.N."/>
            <person name="Strube C."/>
            <person name="Rosa B.A."/>
            <person name="Martin J.C."/>
            <person name="Tyagi R."/>
            <person name="Choi Y.J."/>
            <person name="Wang Q."/>
            <person name="Hallsworth Pepin K."/>
            <person name="Zhang X."/>
            <person name="Ozersky P."/>
            <person name="Wilson R.K."/>
            <person name="Sternberg P.W."/>
            <person name="Gasser R.B."/>
            <person name="Mitreva M."/>
        </authorList>
    </citation>
    <scope>NUCLEOTIDE SEQUENCE [LARGE SCALE GENOMIC DNA]</scope>
    <source>
        <strain evidence="8">HannoverDv2000</strain>
    </source>
</reference>
<evidence type="ECO:0000256" key="6">
    <source>
        <dbReference type="ARBA" id="ARBA00035132"/>
    </source>
</evidence>
<reference evidence="7 8" key="1">
    <citation type="submission" date="2013-11" db="EMBL/GenBank/DDBJ databases">
        <title>Draft genome of the bovine lungworm Dictyocaulus viviparus.</title>
        <authorList>
            <person name="Mitreva M."/>
        </authorList>
    </citation>
    <scope>NUCLEOTIDE SEQUENCE [LARGE SCALE GENOMIC DNA]</scope>
    <source>
        <strain evidence="7 8">HannoverDv2000</strain>
    </source>
</reference>
<keyword evidence="5" id="KW-0687">Ribonucleoprotein</keyword>
<dbReference type="InterPro" id="IPR013219">
    <property type="entry name" value="Ribosomal_mS33"/>
</dbReference>
<keyword evidence="8" id="KW-1185">Reference proteome</keyword>
<keyword evidence="3" id="KW-0689">Ribosomal protein</keyword>
<dbReference type="PANTHER" id="PTHR13362:SF2">
    <property type="entry name" value="SMALL RIBOSOMAL SUBUNIT PROTEIN MS33"/>
    <property type="match status" value="1"/>
</dbReference>
<name>A0A0D8Y4R0_DICVI</name>
<comment type="similarity">
    <text evidence="2">Belongs to the mitochondrion-specific ribosomal protein mS33 family.</text>
</comment>
<organism evidence="7 8">
    <name type="scientific">Dictyocaulus viviparus</name>
    <name type="common">Bovine lungworm</name>
    <dbReference type="NCBI Taxonomy" id="29172"/>
    <lineage>
        <taxon>Eukaryota</taxon>
        <taxon>Metazoa</taxon>
        <taxon>Ecdysozoa</taxon>
        <taxon>Nematoda</taxon>
        <taxon>Chromadorea</taxon>
        <taxon>Rhabditida</taxon>
        <taxon>Rhabditina</taxon>
        <taxon>Rhabditomorpha</taxon>
        <taxon>Strongyloidea</taxon>
        <taxon>Metastrongylidae</taxon>
        <taxon>Dictyocaulus</taxon>
    </lineage>
</organism>
<evidence type="ECO:0000256" key="1">
    <source>
        <dbReference type="ARBA" id="ARBA00004173"/>
    </source>
</evidence>
<accession>A0A0D8Y4R0</accession>
<protein>
    <recommendedName>
        <fullName evidence="6">Small ribosomal subunit protein mS33</fullName>
    </recommendedName>
</protein>
<evidence type="ECO:0000256" key="3">
    <source>
        <dbReference type="ARBA" id="ARBA00022980"/>
    </source>
</evidence>
<gene>
    <name evidence="7" type="ORF">DICVIV_01927</name>
</gene>
<proteinExistence type="inferred from homology"/>
<evidence type="ECO:0000256" key="5">
    <source>
        <dbReference type="ARBA" id="ARBA00023274"/>
    </source>
</evidence>
<evidence type="ECO:0000256" key="4">
    <source>
        <dbReference type="ARBA" id="ARBA00023128"/>
    </source>
</evidence>
<evidence type="ECO:0000313" key="8">
    <source>
        <dbReference type="Proteomes" id="UP000053766"/>
    </source>
</evidence>
<comment type="subcellular location">
    <subcellularLocation>
        <location evidence="1">Mitochondrion</location>
    </subcellularLocation>
</comment>
<sequence>MSRLAPSRIIHAGRGIGVSTPYGKRIDRLSRRIFGEVTRATDDKSMKVVRIMSAEPYETKEQLSVKYYPNLPMFHYLTKMLRFHGLFFDEHVIFRQVQDELKILRGKIVRPPIGQGKRALLRNAKR</sequence>
<dbReference type="AlphaFoldDB" id="A0A0D8Y4R0"/>
<dbReference type="EMBL" id="KN716175">
    <property type="protein sequence ID" value="KJH51848.1"/>
    <property type="molecule type" value="Genomic_DNA"/>
</dbReference>
<dbReference type="GO" id="GO:0005840">
    <property type="term" value="C:ribosome"/>
    <property type="evidence" value="ECO:0007669"/>
    <property type="project" value="UniProtKB-KW"/>
</dbReference>
<evidence type="ECO:0000256" key="2">
    <source>
        <dbReference type="ARBA" id="ARBA00008970"/>
    </source>
</evidence>
<keyword evidence="4" id="KW-0496">Mitochondrion</keyword>
<dbReference type="Proteomes" id="UP000053766">
    <property type="component" value="Unassembled WGS sequence"/>
</dbReference>
<dbReference type="GO" id="GO:0005739">
    <property type="term" value="C:mitochondrion"/>
    <property type="evidence" value="ECO:0007669"/>
    <property type="project" value="UniProtKB-SubCell"/>
</dbReference>
<dbReference type="GO" id="GO:1990904">
    <property type="term" value="C:ribonucleoprotein complex"/>
    <property type="evidence" value="ECO:0007669"/>
    <property type="project" value="UniProtKB-KW"/>
</dbReference>
<evidence type="ECO:0000313" key="7">
    <source>
        <dbReference type="EMBL" id="KJH51848.1"/>
    </source>
</evidence>
<dbReference type="OrthoDB" id="5980584at2759"/>
<dbReference type="Pfam" id="PF08293">
    <property type="entry name" value="MRP-S33"/>
    <property type="match status" value="1"/>
</dbReference>